<sequence>MKKSLLKSRTITELEEKIKLYGERAIEEFLCIIEEKGTPIIEELENDSKNSLVTFIYKGDKECKNVLFVPPVGKENYNDNQMQRILETDLWYITYEVRNDVRFKYYFSPNDPLDNNWDERYYNRSVYDRLNKKVMIFKGENEEDDEKSSYVIMPQSQEDVWTKKIEDVPRGSLEEYKFESENLEDKRRIRVYTPYGYDRNEKNYGFIVLTDGDEYINLLSAIETLNNLIASKKIPPIVAIFIDSTEDRMKELKCSDSFGEVIVKELIPWARQNYNISINPKDAIICGLSLGGLTATYLGLNYSKIFGNVLSQSGSYWYRPESYSSVNDDCWTSSNFKKTDKLSLKFYLSIGVLETKDKIIDTNINLKDTLTAKGYDIEFQWFKSGHDYLSWGENLANGLISLIGIN</sequence>
<dbReference type="InterPro" id="IPR000801">
    <property type="entry name" value="Esterase-like"/>
</dbReference>
<dbReference type="Gene3D" id="3.40.50.1820">
    <property type="entry name" value="alpha/beta hydrolase"/>
    <property type="match status" value="1"/>
</dbReference>
<dbReference type="EMBL" id="BAAACI010000001">
    <property type="protein sequence ID" value="GAA0766974.1"/>
    <property type="molecule type" value="Genomic_DNA"/>
</dbReference>
<dbReference type="SUPFAM" id="SSF81296">
    <property type="entry name" value="E set domains"/>
    <property type="match status" value="1"/>
</dbReference>
<evidence type="ECO:0000256" key="4">
    <source>
        <dbReference type="ARBA" id="ARBA00024201"/>
    </source>
</evidence>
<accession>A0ABP3VVP5</accession>
<feature type="domain" description="Enterochelin esterase N-terminal" evidence="5">
    <location>
        <begin position="53"/>
        <end position="156"/>
    </location>
</feature>
<evidence type="ECO:0000313" key="6">
    <source>
        <dbReference type="EMBL" id="GAA0766974.1"/>
    </source>
</evidence>
<keyword evidence="3" id="KW-0378">Hydrolase</keyword>
<dbReference type="Pfam" id="PF00756">
    <property type="entry name" value="Esterase"/>
    <property type="match status" value="1"/>
</dbReference>
<comment type="similarity">
    <text evidence="4">Belongs to the Fes family.</text>
</comment>
<keyword evidence="2" id="KW-0963">Cytoplasm</keyword>
<evidence type="ECO:0000256" key="2">
    <source>
        <dbReference type="ARBA" id="ARBA00022490"/>
    </source>
</evidence>
<evidence type="ECO:0000259" key="5">
    <source>
        <dbReference type="Pfam" id="PF11806"/>
    </source>
</evidence>
<dbReference type="Pfam" id="PF11806">
    <property type="entry name" value="Enterochelin_N"/>
    <property type="match status" value="1"/>
</dbReference>
<keyword evidence="7" id="KW-1185">Reference proteome</keyword>
<evidence type="ECO:0000256" key="1">
    <source>
        <dbReference type="ARBA" id="ARBA00004496"/>
    </source>
</evidence>
<dbReference type="InterPro" id="IPR029058">
    <property type="entry name" value="AB_hydrolase_fold"/>
</dbReference>
<name>A0ABP3VVP5_CLOSU</name>
<comment type="caution">
    <text evidence="6">The sequence shown here is derived from an EMBL/GenBank/DDBJ whole genome shotgun (WGS) entry which is preliminary data.</text>
</comment>
<organism evidence="6 7">
    <name type="scientific">Clostridium subterminale</name>
    <dbReference type="NCBI Taxonomy" id="1550"/>
    <lineage>
        <taxon>Bacteria</taxon>
        <taxon>Bacillati</taxon>
        <taxon>Bacillota</taxon>
        <taxon>Clostridia</taxon>
        <taxon>Eubacteriales</taxon>
        <taxon>Clostridiaceae</taxon>
        <taxon>Clostridium</taxon>
    </lineage>
</organism>
<proteinExistence type="inferred from homology"/>
<dbReference type="PANTHER" id="PTHR48098:SF3">
    <property type="entry name" value="IRON(III) ENTEROBACTIN ESTERASE"/>
    <property type="match status" value="1"/>
</dbReference>
<evidence type="ECO:0000313" key="7">
    <source>
        <dbReference type="Proteomes" id="UP001501047"/>
    </source>
</evidence>
<dbReference type="InterPro" id="IPR014756">
    <property type="entry name" value="Ig_E-set"/>
</dbReference>
<evidence type="ECO:0000256" key="3">
    <source>
        <dbReference type="ARBA" id="ARBA00022801"/>
    </source>
</evidence>
<comment type="subcellular location">
    <subcellularLocation>
        <location evidence="1">Cytoplasm</location>
    </subcellularLocation>
</comment>
<dbReference type="InterPro" id="IPR050583">
    <property type="entry name" value="Mycobacterial_A85_antigen"/>
</dbReference>
<dbReference type="Proteomes" id="UP001501047">
    <property type="component" value="Unassembled WGS sequence"/>
</dbReference>
<reference evidence="7" key="1">
    <citation type="journal article" date="2019" name="Int. J. Syst. Evol. Microbiol.">
        <title>The Global Catalogue of Microorganisms (GCM) 10K type strain sequencing project: providing services to taxonomists for standard genome sequencing and annotation.</title>
        <authorList>
            <consortium name="The Broad Institute Genomics Platform"/>
            <consortium name="The Broad Institute Genome Sequencing Center for Infectious Disease"/>
            <person name="Wu L."/>
            <person name="Ma J."/>
        </authorList>
    </citation>
    <scope>NUCLEOTIDE SEQUENCE [LARGE SCALE GENOMIC DNA]</scope>
    <source>
        <strain evidence="7">JCM 1417</strain>
    </source>
</reference>
<dbReference type="RefSeq" id="WP_343823401.1">
    <property type="nucleotide sequence ID" value="NZ_BAAACI010000001.1"/>
</dbReference>
<dbReference type="InterPro" id="IPR021764">
    <property type="entry name" value="Enterochelin_esterase_N"/>
</dbReference>
<dbReference type="InterPro" id="IPR013783">
    <property type="entry name" value="Ig-like_fold"/>
</dbReference>
<dbReference type="SUPFAM" id="SSF53474">
    <property type="entry name" value="alpha/beta-Hydrolases"/>
    <property type="match status" value="1"/>
</dbReference>
<gene>
    <name evidence="6" type="ORF">GCM10008908_05440</name>
</gene>
<protein>
    <recommendedName>
        <fullName evidence="5">Enterochelin esterase N-terminal domain-containing protein</fullName>
    </recommendedName>
</protein>
<dbReference type="Gene3D" id="2.60.40.10">
    <property type="entry name" value="Immunoglobulins"/>
    <property type="match status" value="1"/>
</dbReference>
<dbReference type="PANTHER" id="PTHR48098">
    <property type="entry name" value="ENTEROCHELIN ESTERASE-RELATED"/>
    <property type="match status" value="1"/>
</dbReference>